<dbReference type="SUPFAM" id="SSF51569">
    <property type="entry name" value="Aldolase"/>
    <property type="match status" value="1"/>
</dbReference>
<comment type="caution">
    <text evidence="10">The sequence shown here is derived from an EMBL/GenBank/DDBJ whole genome shotgun (WGS) entry which is preliminary data.</text>
</comment>
<dbReference type="HAMAP" id="MF_00493">
    <property type="entry name" value="Transaldolase_2"/>
    <property type="match status" value="1"/>
</dbReference>
<evidence type="ECO:0000256" key="8">
    <source>
        <dbReference type="ARBA" id="ARBA00023270"/>
    </source>
</evidence>
<keyword evidence="6" id="KW-0808">Transferase</keyword>
<dbReference type="PANTHER" id="PTHR10683:SF31">
    <property type="entry name" value="TRANSALDOLASE"/>
    <property type="match status" value="1"/>
</dbReference>
<evidence type="ECO:0000256" key="6">
    <source>
        <dbReference type="ARBA" id="ARBA00022679"/>
    </source>
</evidence>
<comment type="similarity">
    <text evidence="4">Belongs to the transaldolase family. Type 2 subfamily.</text>
</comment>
<organism evidence="10">
    <name type="scientific">marine sediment metagenome</name>
    <dbReference type="NCBI Taxonomy" id="412755"/>
    <lineage>
        <taxon>unclassified sequences</taxon>
        <taxon>metagenomes</taxon>
        <taxon>ecological metagenomes</taxon>
    </lineage>
</organism>
<dbReference type="Gene3D" id="3.20.20.70">
    <property type="entry name" value="Aldolase class I"/>
    <property type="match status" value="1"/>
</dbReference>
<accession>X0SK54</accession>
<comment type="subcellular location">
    <subcellularLocation>
        <location evidence="2">Cytoplasm</location>
    </subcellularLocation>
</comment>
<reference evidence="10" key="1">
    <citation type="journal article" date="2014" name="Front. Microbiol.">
        <title>High frequency of phylogenetically diverse reductive dehalogenase-homologous genes in deep subseafloor sedimentary metagenomes.</title>
        <authorList>
            <person name="Kawai M."/>
            <person name="Futagami T."/>
            <person name="Toyoda A."/>
            <person name="Takaki Y."/>
            <person name="Nishi S."/>
            <person name="Hori S."/>
            <person name="Arai W."/>
            <person name="Tsubouchi T."/>
            <person name="Morono Y."/>
            <person name="Uchiyama I."/>
            <person name="Ito T."/>
            <person name="Fujiyama A."/>
            <person name="Inagaki F."/>
            <person name="Takami H."/>
        </authorList>
    </citation>
    <scope>NUCLEOTIDE SEQUENCE</scope>
    <source>
        <strain evidence="10">Expedition CK06-06</strain>
    </source>
</reference>
<dbReference type="InterPro" id="IPR004732">
    <property type="entry name" value="Transaldolase_2"/>
</dbReference>
<evidence type="ECO:0000313" key="10">
    <source>
        <dbReference type="EMBL" id="GAF76272.1"/>
    </source>
</evidence>
<dbReference type="InterPro" id="IPR018225">
    <property type="entry name" value="Transaldolase_AS"/>
</dbReference>
<dbReference type="EMBL" id="BARS01003016">
    <property type="protein sequence ID" value="GAF76272.1"/>
    <property type="molecule type" value="Genomic_DNA"/>
</dbReference>
<evidence type="ECO:0000256" key="1">
    <source>
        <dbReference type="ARBA" id="ARBA00003518"/>
    </source>
</evidence>
<dbReference type="Pfam" id="PF00923">
    <property type="entry name" value="TAL_FSA"/>
    <property type="match status" value="1"/>
</dbReference>
<dbReference type="GO" id="GO:0006098">
    <property type="term" value="P:pentose-phosphate shunt"/>
    <property type="evidence" value="ECO:0007669"/>
    <property type="project" value="UniProtKB-UniPathway"/>
</dbReference>
<comment type="pathway">
    <text evidence="3">Carbohydrate degradation; pentose phosphate pathway.</text>
</comment>
<dbReference type="UniPathway" id="UPA00115"/>
<comment type="function">
    <text evidence="1">Transaldolase is important for the balance of metabolites in the pentose-phosphate pathway.</text>
</comment>
<comment type="catalytic activity">
    <reaction evidence="9">
        <text>D-sedoheptulose 7-phosphate + D-glyceraldehyde 3-phosphate = D-erythrose 4-phosphate + beta-D-fructose 6-phosphate</text>
        <dbReference type="Rhea" id="RHEA:17053"/>
        <dbReference type="ChEBI" id="CHEBI:16897"/>
        <dbReference type="ChEBI" id="CHEBI:57483"/>
        <dbReference type="ChEBI" id="CHEBI:57634"/>
        <dbReference type="ChEBI" id="CHEBI:59776"/>
        <dbReference type="EC" id="2.2.1.2"/>
    </reaction>
</comment>
<keyword evidence="5" id="KW-0963">Cytoplasm</keyword>
<dbReference type="PROSITE" id="PS01054">
    <property type="entry name" value="TRANSALDOLASE_1"/>
    <property type="match status" value="1"/>
</dbReference>
<feature type="non-terminal residue" evidence="10">
    <location>
        <position position="225"/>
    </location>
</feature>
<evidence type="ECO:0000256" key="4">
    <source>
        <dbReference type="ARBA" id="ARBA00008426"/>
    </source>
</evidence>
<gene>
    <name evidence="10" type="ORF">S01H1_05800</name>
</gene>
<dbReference type="GO" id="GO:0005975">
    <property type="term" value="P:carbohydrate metabolic process"/>
    <property type="evidence" value="ECO:0007669"/>
    <property type="project" value="InterPro"/>
</dbReference>
<dbReference type="PANTHER" id="PTHR10683">
    <property type="entry name" value="TRANSALDOLASE"/>
    <property type="match status" value="1"/>
</dbReference>
<evidence type="ECO:0000256" key="5">
    <source>
        <dbReference type="ARBA" id="ARBA00022490"/>
    </source>
</evidence>
<evidence type="ECO:0000256" key="9">
    <source>
        <dbReference type="ARBA" id="ARBA00048810"/>
    </source>
</evidence>
<evidence type="ECO:0000256" key="3">
    <source>
        <dbReference type="ARBA" id="ARBA00004959"/>
    </source>
</evidence>
<proteinExistence type="inferred from homology"/>
<dbReference type="NCBIfam" id="TIGR00876">
    <property type="entry name" value="tal_mycobact"/>
    <property type="match status" value="1"/>
</dbReference>
<keyword evidence="7" id="KW-0570">Pentose shunt</keyword>
<dbReference type="PROSITE" id="PS00958">
    <property type="entry name" value="TRANSALDOLASE_2"/>
    <property type="match status" value="1"/>
</dbReference>
<sequence>MTRLHQLAKLGQAIWFDYIRRSFITSGDLQALIDEGLRGVTSNPSIFEKAIAGSTDYDDALHRLVEEGKTAEEIYEELALDDIQQAADLLRPVYDETDGADGYVSLEVSPNLAYDTEGTIAEARRLFAALARPNVMIKVPATPDGIPAIETLIGDGINVNVTLIFSLAQYEAVAEAYIAGLEKLAANGGDVSQVASVASFFISRVDTAVDRQLDELIRSRSDSLQ</sequence>
<dbReference type="InterPro" id="IPR001585">
    <property type="entry name" value="TAL/FSA"/>
</dbReference>
<evidence type="ECO:0000256" key="2">
    <source>
        <dbReference type="ARBA" id="ARBA00004496"/>
    </source>
</evidence>
<dbReference type="AlphaFoldDB" id="X0SK54"/>
<evidence type="ECO:0000256" key="7">
    <source>
        <dbReference type="ARBA" id="ARBA00023126"/>
    </source>
</evidence>
<evidence type="ECO:0008006" key="11">
    <source>
        <dbReference type="Google" id="ProtNLM"/>
    </source>
</evidence>
<protein>
    <recommendedName>
        <fullName evidence="11">Transaldolase</fullName>
    </recommendedName>
</protein>
<dbReference type="GO" id="GO:0005737">
    <property type="term" value="C:cytoplasm"/>
    <property type="evidence" value="ECO:0007669"/>
    <property type="project" value="UniProtKB-SubCell"/>
</dbReference>
<dbReference type="GO" id="GO:0004801">
    <property type="term" value="F:transaldolase activity"/>
    <property type="evidence" value="ECO:0007669"/>
    <property type="project" value="UniProtKB-EC"/>
</dbReference>
<name>X0SK54_9ZZZZ</name>
<keyword evidence="8" id="KW-0704">Schiff base</keyword>
<dbReference type="InterPro" id="IPR013785">
    <property type="entry name" value="Aldolase_TIM"/>
</dbReference>